<evidence type="ECO:0000313" key="3">
    <source>
        <dbReference type="Proteomes" id="UP000683925"/>
    </source>
</evidence>
<evidence type="ECO:0000259" key="1">
    <source>
        <dbReference type="Pfam" id="PF11976"/>
    </source>
</evidence>
<dbReference type="OrthoDB" id="298504at2759"/>
<reference evidence="2" key="1">
    <citation type="submission" date="2021-01" db="EMBL/GenBank/DDBJ databases">
        <authorList>
            <consortium name="Genoscope - CEA"/>
            <person name="William W."/>
        </authorList>
    </citation>
    <scope>NUCLEOTIDE SEQUENCE</scope>
</reference>
<evidence type="ECO:0000313" key="2">
    <source>
        <dbReference type="EMBL" id="CAD8204300.1"/>
    </source>
</evidence>
<dbReference type="Proteomes" id="UP000683925">
    <property type="component" value="Unassembled WGS sequence"/>
</dbReference>
<name>A0A8S1XT86_PAROT</name>
<dbReference type="InterPro" id="IPR022617">
    <property type="entry name" value="Rad60/SUMO-like_dom"/>
</dbReference>
<dbReference type="AlphaFoldDB" id="A0A8S1XT86"/>
<proteinExistence type="predicted"/>
<keyword evidence="3" id="KW-1185">Reference proteome</keyword>
<sequence length="591" mass="69447">MELTIYSKQLDLKYNVNIKKSNKVKDIGLKLLLQFGYPKTTHFSIYNEDKILELENLLEVYSLNKSSRLSIIFTNKFEITLIHKFFGNKEITIEAWDQFTQIKQQIQKEYEFSQSCEVCLRTSNQIYCLEFLIVHDNIHAATNMEWEAYEMLKYVYENTQYQMKIDISDDWDMIAKQIKEAQNIDKIIKINSMVAENNKSIDPTERYYESKFSPDTIFEVTTPLDVTLQIAYMEAIKIINIKQTVTVIDLIKAAKEEHNLQRNRSFVICYQGNRLQEDQNIQDLNLIWNSMLELREEKINSIQVQFKNQKYNQLIVKQVNSDQLLINVLKEIANVNCRNCTDFKITINQNEVDQNQAFSELHISNNQIIEYECDAIEIKFTIGLKAFEYHAKKSHTIQSLEQEVKNKYQDIVPANFSIYKSNDTVCTKTIEEIGLRNLNVSFTFIPLGKFECEVLFNNKIEKVECFQYNTVEMLEQIIANKYQIESKDIQSFYGYQPLSKDDQLKNIFVNGKFDIYMQKKEQIQIYLQSVDAMEQLIVKINIDDPIGLALEKEGFKNIKDIFLEDQIIDLSSNCQQLQIAPHSILTFQMCQ</sequence>
<dbReference type="OMA" id="QIYCLEF"/>
<feature type="domain" description="Rad60/SUMO-like" evidence="1">
    <location>
        <begin position="239"/>
        <end position="294"/>
    </location>
</feature>
<dbReference type="Pfam" id="PF11976">
    <property type="entry name" value="Rad60-SLD"/>
    <property type="match status" value="1"/>
</dbReference>
<comment type="caution">
    <text evidence="2">The sequence shown here is derived from an EMBL/GenBank/DDBJ whole genome shotgun (WGS) entry which is preliminary data.</text>
</comment>
<protein>
    <recommendedName>
        <fullName evidence="1">Rad60/SUMO-like domain-containing protein</fullName>
    </recommendedName>
</protein>
<accession>A0A8S1XT86</accession>
<gene>
    <name evidence="2" type="ORF">POCTA_138.1.T1320078</name>
</gene>
<dbReference type="EMBL" id="CAJJDP010000133">
    <property type="protein sequence ID" value="CAD8204300.1"/>
    <property type="molecule type" value="Genomic_DNA"/>
</dbReference>
<organism evidence="2 3">
    <name type="scientific">Paramecium octaurelia</name>
    <dbReference type="NCBI Taxonomy" id="43137"/>
    <lineage>
        <taxon>Eukaryota</taxon>
        <taxon>Sar</taxon>
        <taxon>Alveolata</taxon>
        <taxon>Ciliophora</taxon>
        <taxon>Intramacronucleata</taxon>
        <taxon>Oligohymenophorea</taxon>
        <taxon>Peniculida</taxon>
        <taxon>Parameciidae</taxon>
        <taxon>Paramecium</taxon>
    </lineage>
</organism>